<keyword evidence="1 3" id="KW-0378">Hydrolase</keyword>
<accession>A0A564SW51</accession>
<proteinExistence type="predicted"/>
<dbReference type="PANTHER" id="PTHR48081:SF13">
    <property type="entry name" value="ALPHA_BETA HYDROLASE"/>
    <property type="match status" value="1"/>
</dbReference>
<dbReference type="Pfam" id="PF20434">
    <property type="entry name" value="BD-FAE"/>
    <property type="match status" value="1"/>
</dbReference>
<dbReference type="EMBL" id="CABHMY010000089">
    <property type="protein sequence ID" value="VUW99417.1"/>
    <property type="molecule type" value="Genomic_DNA"/>
</dbReference>
<protein>
    <submittedName>
        <fullName evidence="3">Dipeptidyl aminopeptidase 4</fullName>
        <ecNumber evidence="3">3.4.14.5</ecNumber>
    </submittedName>
</protein>
<gene>
    <name evidence="3" type="primary">dap4</name>
    <name evidence="3" type="ORF">FPPS064S07_00006</name>
</gene>
<evidence type="ECO:0000256" key="1">
    <source>
        <dbReference type="ARBA" id="ARBA00022801"/>
    </source>
</evidence>
<dbReference type="EC" id="3.4.14.5" evidence="3"/>
<evidence type="ECO:0000313" key="4">
    <source>
        <dbReference type="Proteomes" id="UP000406184"/>
    </source>
</evidence>
<dbReference type="Proteomes" id="UP000406184">
    <property type="component" value="Unassembled WGS sequence"/>
</dbReference>
<evidence type="ECO:0000259" key="2">
    <source>
        <dbReference type="Pfam" id="PF20434"/>
    </source>
</evidence>
<dbReference type="InterPro" id="IPR029058">
    <property type="entry name" value="AB_hydrolase_fold"/>
</dbReference>
<dbReference type="AlphaFoldDB" id="A0A564SW51"/>
<dbReference type="Gene3D" id="3.40.50.1820">
    <property type="entry name" value="alpha/beta hydrolase"/>
    <property type="match status" value="1"/>
</dbReference>
<dbReference type="InterPro" id="IPR049492">
    <property type="entry name" value="BD-FAE-like_dom"/>
</dbReference>
<keyword evidence="3" id="KW-0031">Aminopeptidase</keyword>
<dbReference type="PANTHER" id="PTHR48081">
    <property type="entry name" value="AB HYDROLASE SUPERFAMILY PROTEIN C4A8.06C"/>
    <property type="match status" value="1"/>
</dbReference>
<dbReference type="InterPro" id="IPR050300">
    <property type="entry name" value="GDXG_lipolytic_enzyme"/>
</dbReference>
<organism evidence="3 4">
    <name type="scientific">Faecalibacterium prausnitzii</name>
    <dbReference type="NCBI Taxonomy" id="853"/>
    <lineage>
        <taxon>Bacteria</taxon>
        <taxon>Bacillati</taxon>
        <taxon>Bacillota</taxon>
        <taxon>Clostridia</taxon>
        <taxon>Eubacteriales</taxon>
        <taxon>Oscillospiraceae</taxon>
        <taxon>Faecalibacterium</taxon>
    </lineage>
</organism>
<dbReference type="SUPFAM" id="SSF53474">
    <property type="entry name" value="alpha/beta-Hydrolases"/>
    <property type="match status" value="1"/>
</dbReference>
<keyword evidence="3" id="KW-0645">Protease</keyword>
<sequence length="270" mass="30734">MKKIISVTQEHPMVALASDITYMQKSFWCGCSAYPLKLSFMRARHRYAFDPEHENYPCIVFVCGGAWEKVDRNVWMPNLAYYCQKGYAVASVDYSCLPVTVHPEQVTEIKTAIRFLRAHAAEFRIDPERIAVMGESAGAYLAALTGLTGDEKEYRNAYYPEQSDAVRAVCTWYAPTDIHRMNTDMVHMQIRDFPVLPSLVKQSAPPFLMLHGVADSTVPSQQSEMLYEALQNAKVESDLILLEGAEHADYMFQQPSVKELVCDFMDRHLK</sequence>
<name>A0A564SW51_9FIRM</name>
<feature type="domain" description="BD-FAE-like" evidence="2">
    <location>
        <begin position="52"/>
        <end position="230"/>
    </location>
</feature>
<reference evidence="3 4" key="1">
    <citation type="submission" date="2019-07" db="EMBL/GenBank/DDBJ databases">
        <authorList>
            <person name="Hibberd C M."/>
            <person name="Gehrig L. J."/>
            <person name="Chang H.-W."/>
            <person name="Venkatesh S."/>
        </authorList>
    </citation>
    <scope>NUCLEOTIDE SEQUENCE [LARGE SCALE GENOMIC DNA]</scope>
    <source>
        <strain evidence="3">Faecalibacterium_prausnitzii_JG_BgPS064</strain>
    </source>
</reference>
<dbReference type="RefSeq" id="WP_187357345.1">
    <property type="nucleotide sequence ID" value="NZ_CABHMY010000089.1"/>
</dbReference>
<dbReference type="GO" id="GO:0004177">
    <property type="term" value="F:aminopeptidase activity"/>
    <property type="evidence" value="ECO:0007669"/>
    <property type="project" value="UniProtKB-KW"/>
</dbReference>
<dbReference type="GO" id="GO:0008239">
    <property type="term" value="F:dipeptidyl-peptidase activity"/>
    <property type="evidence" value="ECO:0007669"/>
    <property type="project" value="UniProtKB-EC"/>
</dbReference>
<keyword evidence="4" id="KW-1185">Reference proteome</keyword>
<evidence type="ECO:0000313" key="3">
    <source>
        <dbReference type="EMBL" id="VUW99417.1"/>
    </source>
</evidence>